<protein>
    <submittedName>
        <fullName evidence="2">Uncharacterized protein</fullName>
    </submittedName>
</protein>
<evidence type="ECO:0000256" key="1">
    <source>
        <dbReference type="SAM" id="MobiDB-lite"/>
    </source>
</evidence>
<comment type="caution">
    <text evidence="2">The sequence shown here is derived from an EMBL/GenBank/DDBJ whole genome shotgun (WGS) entry which is preliminary data.</text>
</comment>
<evidence type="ECO:0000313" key="3">
    <source>
        <dbReference type="Proteomes" id="UP000187209"/>
    </source>
</evidence>
<name>A0A1R2B3Z2_9CILI</name>
<dbReference type="Proteomes" id="UP000187209">
    <property type="component" value="Unassembled WGS sequence"/>
</dbReference>
<organism evidence="2 3">
    <name type="scientific">Stentor coeruleus</name>
    <dbReference type="NCBI Taxonomy" id="5963"/>
    <lineage>
        <taxon>Eukaryota</taxon>
        <taxon>Sar</taxon>
        <taxon>Alveolata</taxon>
        <taxon>Ciliophora</taxon>
        <taxon>Postciliodesmatophora</taxon>
        <taxon>Heterotrichea</taxon>
        <taxon>Heterotrichida</taxon>
        <taxon>Stentoridae</taxon>
        <taxon>Stentor</taxon>
    </lineage>
</organism>
<keyword evidence="3" id="KW-1185">Reference proteome</keyword>
<sequence>MIANTEIKYIISIYNIIESHYFKYFVEMIKQDYKSEKQKYSINCLISEIVSNKSTQFPELSDIRDAVMRFIIRCSMAKLEIQQPLTFYIDRSDFWEEDISLDKIGLLKEELDKKKINIANCYCLYKCLIDAVDKPKDSTNFIDNKKENENKDKNRKKDQIISKNKKGGVEAKGRGKAGKVKPGYNLN</sequence>
<reference evidence="2 3" key="1">
    <citation type="submission" date="2016-11" db="EMBL/GenBank/DDBJ databases">
        <title>The macronuclear genome of Stentor coeruleus: a giant cell with tiny introns.</title>
        <authorList>
            <person name="Slabodnick M."/>
            <person name="Ruby J.G."/>
            <person name="Reiff S.B."/>
            <person name="Swart E.C."/>
            <person name="Gosai S."/>
            <person name="Prabakaran S."/>
            <person name="Witkowska E."/>
            <person name="Larue G.E."/>
            <person name="Fisher S."/>
            <person name="Freeman R.M."/>
            <person name="Gunawardena J."/>
            <person name="Chu W."/>
            <person name="Stover N.A."/>
            <person name="Gregory B.D."/>
            <person name="Nowacki M."/>
            <person name="Derisi J."/>
            <person name="Roy S.W."/>
            <person name="Marshall W.F."/>
            <person name="Sood P."/>
        </authorList>
    </citation>
    <scope>NUCLEOTIDE SEQUENCE [LARGE SCALE GENOMIC DNA]</scope>
    <source>
        <strain evidence="2">WM001</strain>
    </source>
</reference>
<accession>A0A1R2B3Z2</accession>
<feature type="region of interest" description="Disordered" evidence="1">
    <location>
        <begin position="139"/>
        <end position="187"/>
    </location>
</feature>
<dbReference type="EMBL" id="MPUH01000981">
    <property type="protein sequence ID" value="OMJ71523.1"/>
    <property type="molecule type" value="Genomic_DNA"/>
</dbReference>
<feature type="compositionally biased region" description="Basic and acidic residues" evidence="1">
    <location>
        <begin position="139"/>
        <end position="160"/>
    </location>
</feature>
<dbReference type="AlphaFoldDB" id="A0A1R2B3Z2"/>
<gene>
    <name evidence="2" type="ORF">SteCoe_30227</name>
</gene>
<evidence type="ECO:0000313" key="2">
    <source>
        <dbReference type="EMBL" id="OMJ71523.1"/>
    </source>
</evidence>
<proteinExistence type="predicted"/>